<comment type="similarity">
    <text evidence="2 6">Belongs to the sodium:solute symporter (SSF) (TC 2.A.21) family.</text>
</comment>
<keyword evidence="4 7" id="KW-1133">Transmembrane helix</keyword>
<feature type="transmembrane region" description="Helical" evidence="7">
    <location>
        <begin position="353"/>
        <end position="377"/>
    </location>
</feature>
<evidence type="ECO:0000256" key="2">
    <source>
        <dbReference type="ARBA" id="ARBA00006434"/>
    </source>
</evidence>
<dbReference type="InterPro" id="IPR001734">
    <property type="entry name" value="Na/solute_symporter"/>
</dbReference>
<feature type="transmembrane region" description="Helical" evidence="7">
    <location>
        <begin position="455"/>
        <end position="474"/>
    </location>
</feature>
<dbReference type="PROSITE" id="PS50283">
    <property type="entry name" value="NA_SOLUT_SYMP_3"/>
    <property type="match status" value="1"/>
</dbReference>
<dbReference type="OrthoDB" id="9814523at2"/>
<dbReference type="Pfam" id="PF00474">
    <property type="entry name" value="SSF"/>
    <property type="match status" value="1"/>
</dbReference>
<feature type="transmembrane region" description="Helical" evidence="7">
    <location>
        <begin position="81"/>
        <end position="101"/>
    </location>
</feature>
<evidence type="ECO:0000256" key="3">
    <source>
        <dbReference type="ARBA" id="ARBA00022692"/>
    </source>
</evidence>
<dbReference type="PANTHER" id="PTHR11819:SF195">
    <property type="entry name" value="SODIUM_GLUCOSE COTRANSPORTER 4"/>
    <property type="match status" value="1"/>
</dbReference>
<feature type="transmembrane region" description="Helical" evidence="7">
    <location>
        <begin position="430"/>
        <end position="448"/>
    </location>
</feature>
<feature type="transmembrane region" description="Helical" evidence="7">
    <location>
        <begin position="7"/>
        <end position="25"/>
    </location>
</feature>
<feature type="transmembrane region" description="Helical" evidence="7">
    <location>
        <begin position="398"/>
        <end position="418"/>
    </location>
</feature>
<evidence type="ECO:0000313" key="9">
    <source>
        <dbReference type="Proteomes" id="UP000286246"/>
    </source>
</evidence>
<dbReference type="AlphaFoldDB" id="A0A420BK21"/>
<dbReference type="EMBL" id="RAPY01000001">
    <property type="protein sequence ID" value="RKE57049.1"/>
    <property type="molecule type" value="Genomic_DNA"/>
</dbReference>
<protein>
    <submittedName>
        <fullName evidence="8">SSS family solute:Na+ symporter</fullName>
    </submittedName>
</protein>
<feature type="transmembrane region" description="Helical" evidence="7">
    <location>
        <begin position="249"/>
        <end position="269"/>
    </location>
</feature>
<accession>A0A420BK21</accession>
<dbReference type="GO" id="GO:0005886">
    <property type="term" value="C:plasma membrane"/>
    <property type="evidence" value="ECO:0007669"/>
    <property type="project" value="TreeGrafter"/>
</dbReference>
<keyword evidence="5 7" id="KW-0472">Membrane</keyword>
<sequence length="543" mass="59403">MFAWIDQIIYLLYFIVVGGYGYYIYRRKHSSGSLTHDYFLAEGSLSWWAIGASIIASNISAEQFIGMSGSGFALGLAIASYEWMAAIGLIIVAVVFLPIYLKNKIFTMPGFLRKRFDPRVSMVMAVFWVLVYVFVNLTSILYLGGLAIQSIAGIPMFVAVWLLAVLALIIALGGMKVIGYTDVIQVVLLIIGGLTTTYIALNLVAHTKGMGHWLDGLLILKTEVPQHFHLFIEKGQMIKPDGTDAYMDLPGWSVLLGGMWVINLSYWGCNQYITQRALGAKNLKTAQNGMLFAAVMKLFMPLIVVLPGIAAYYLYNEGSNLNFAQGMLEGSTVKPDKAYPLLLSILPTGFKGLAFAALTAAIVASLAGKVNSIATIVSLDIYKNIKGDAVSDTALVKLGKVTVLIALVIGASLAPLLQHLDQGFQFIQEFTGFITPGVLAIFLMGIFTTWTTPNAAFAGAIATFAYSLLFKNFWLDESPFMNRILVVFICTVATMVLVSLLGNRNYRNDTVIVNRTLFVTSSGFKLVSLFILGVLVALYVFLW</sequence>
<evidence type="ECO:0000256" key="4">
    <source>
        <dbReference type="ARBA" id="ARBA00022989"/>
    </source>
</evidence>
<proteinExistence type="inferred from homology"/>
<dbReference type="RefSeq" id="WP_120258653.1">
    <property type="nucleotide sequence ID" value="NZ_RAPY01000001.1"/>
</dbReference>
<keyword evidence="9" id="KW-1185">Reference proteome</keyword>
<evidence type="ECO:0000256" key="7">
    <source>
        <dbReference type="SAM" id="Phobius"/>
    </source>
</evidence>
<feature type="transmembrane region" description="Helical" evidence="7">
    <location>
        <begin position="154"/>
        <end position="174"/>
    </location>
</feature>
<reference evidence="8 9" key="1">
    <citation type="submission" date="2018-09" db="EMBL/GenBank/DDBJ databases">
        <title>Genomic Encyclopedia of Type Strains, Phase III (KMG-III): the genomes of soil and plant-associated and newly described type strains.</title>
        <authorList>
            <person name="Whitman W."/>
        </authorList>
    </citation>
    <scope>NUCLEOTIDE SEQUENCE [LARGE SCALE GENOMIC DNA]</scope>
    <source>
        <strain evidence="8 9">CECT 7938</strain>
    </source>
</reference>
<evidence type="ECO:0000313" key="8">
    <source>
        <dbReference type="EMBL" id="RKE57049.1"/>
    </source>
</evidence>
<dbReference type="NCBIfam" id="TIGR00813">
    <property type="entry name" value="sss"/>
    <property type="match status" value="1"/>
</dbReference>
<dbReference type="InterPro" id="IPR038377">
    <property type="entry name" value="Na/Glc_symporter_sf"/>
</dbReference>
<dbReference type="GO" id="GO:0005412">
    <property type="term" value="F:D-glucose:sodium symporter activity"/>
    <property type="evidence" value="ECO:0007669"/>
    <property type="project" value="TreeGrafter"/>
</dbReference>
<keyword evidence="3 7" id="KW-0812">Transmembrane</keyword>
<dbReference type="Gene3D" id="1.20.1730.10">
    <property type="entry name" value="Sodium/glucose cotransporter"/>
    <property type="match status" value="1"/>
</dbReference>
<feature type="transmembrane region" description="Helical" evidence="7">
    <location>
        <begin position="480"/>
        <end position="502"/>
    </location>
</feature>
<dbReference type="Proteomes" id="UP000286246">
    <property type="component" value="Unassembled WGS sequence"/>
</dbReference>
<evidence type="ECO:0000256" key="6">
    <source>
        <dbReference type="RuleBase" id="RU362091"/>
    </source>
</evidence>
<comment type="subcellular location">
    <subcellularLocation>
        <location evidence="1">Membrane</location>
        <topology evidence="1">Multi-pass membrane protein</topology>
    </subcellularLocation>
</comment>
<dbReference type="PANTHER" id="PTHR11819">
    <property type="entry name" value="SOLUTE CARRIER FAMILY 5"/>
    <property type="match status" value="1"/>
</dbReference>
<organism evidence="8 9">
    <name type="scientific">Sphingobacterium detergens</name>
    <dbReference type="NCBI Taxonomy" id="1145106"/>
    <lineage>
        <taxon>Bacteria</taxon>
        <taxon>Pseudomonadati</taxon>
        <taxon>Bacteroidota</taxon>
        <taxon>Sphingobacteriia</taxon>
        <taxon>Sphingobacteriales</taxon>
        <taxon>Sphingobacteriaceae</taxon>
        <taxon>Sphingobacterium</taxon>
    </lineage>
</organism>
<gene>
    <name evidence="8" type="ORF">DFQ12_1925</name>
</gene>
<feature type="transmembrane region" description="Helical" evidence="7">
    <location>
        <begin position="122"/>
        <end position="148"/>
    </location>
</feature>
<evidence type="ECO:0000256" key="5">
    <source>
        <dbReference type="ARBA" id="ARBA00023136"/>
    </source>
</evidence>
<name>A0A420BK21_SPHD1</name>
<evidence type="ECO:0000256" key="1">
    <source>
        <dbReference type="ARBA" id="ARBA00004141"/>
    </source>
</evidence>
<feature type="transmembrane region" description="Helical" evidence="7">
    <location>
        <begin position="290"/>
        <end position="315"/>
    </location>
</feature>
<feature type="transmembrane region" description="Helical" evidence="7">
    <location>
        <begin position="523"/>
        <end position="542"/>
    </location>
</feature>
<feature type="transmembrane region" description="Helical" evidence="7">
    <location>
        <begin position="37"/>
        <end position="61"/>
    </location>
</feature>
<feature type="transmembrane region" description="Helical" evidence="7">
    <location>
        <begin position="186"/>
        <end position="205"/>
    </location>
</feature>
<comment type="caution">
    <text evidence="8">The sequence shown here is derived from an EMBL/GenBank/DDBJ whole genome shotgun (WGS) entry which is preliminary data.</text>
</comment>